<feature type="transmembrane region" description="Helical" evidence="6">
    <location>
        <begin position="239"/>
        <end position="261"/>
    </location>
</feature>
<dbReference type="PANTHER" id="PTHR30485:SF1">
    <property type="entry name" value="CYTOCHROME YDHU-RELATED"/>
    <property type="match status" value="1"/>
</dbReference>
<dbReference type="SUPFAM" id="SSF81342">
    <property type="entry name" value="Transmembrane di-heme cytochromes"/>
    <property type="match status" value="1"/>
</dbReference>
<accession>A0ABY8HJH1</accession>
<evidence type="ECO:0000256" key="1">
    <source>
        <dbReference type="ARBA" id="ARBA00004651"/>
    </source>
</evidence>
<feature type="domain" description="Cytochrome b561 bacterial/Ni-hydrogenase" evidence="7">
    <location>
        <begin position="23"/>
        <end position="273"/>
    </location>
</feature>
<feature type="transmembrane region" description="Helical" evidence="6">
    <location>
        <begin position="195"/>
        <end position="219"/>
    </location>
</feature>
<reference evidence="8 9" key="1">
    <citation type="submission" date="2023-03" db="EMBL/GenBank/DDBJ databases">
        <title>Comparative genome and transcriptome analysis combination mining strategies for increasing vitamin B12 production of Ensifer adhaerens strain.</title>
        <authorList>
            <person name="Yongheng L."/>
        </authorList>
    </citation>
    <scope>NUCLEOTIDE SEQUENCE [LARGE SCALE GENOMIC DNA]</scope>
    <source>
        <strain evidence="8 9">Casida A-T305</strain>
    </source>
</reference>
<evidence type="ECO:0000313" key="8">
    <source>
        <dbReference type="EMBL" id="WFP92271.1"/>
    </source>
</evidence>
<comment type="subcellular location">
    <subcellularLocation>
        <location evidence="1">Cell membrane</location>
        <topology evidence="1">Multi-pass membrane protein</topology>
    </subcellularLocation>
</comment>
<dbReference type="InterPro" id="IPR051542">
    <property type="entry name" value="Hydrogenase_cytochrome"/>
</dbReference>
<name>A0ABY8HJH1_ENSAD</name>
<evidence type="ECO:0000256" key="6">
    <source>
        <dbReference type="SAM" id="Phobius"/>
    </source>
</evidence>
<gene>
    <name evidence="8" type="ORF">P4B07_07925</name>
</gene>
<evidence type="ECO:0000259" key="7">
    <source>
        <dbReference type="Pfam" id="PF01292"/>
    </source>
</evidence>
<keyword evidence="2" id="KW-1003">Cell membrane</keyword>
<keyword evidence="9" id="KW-1185">Reference proteome</keyword>
<feature type="transmembrane region" description="Helical" evidence="6">
    <location>
        <begin position="131"/>
        <end position="150"/>
    </location>
</feature>
<evidence type="ECO:0000256" key="2">
    <source>
        <dbReference type="ARBA" id="ARBA00022475"/>
    </source>
</evidence>
<dbReference type="PANTHER" id="PTHR30485">
    <property type="entry name" value="NI/FE-HYDROGENASE 1 B-TYPE CYTOCHROME SUBUNIT"/>
    <property type="match status" value="1"/>
</dbReference>
<evidence type="ECO:0000256" key="3">
    <source>
        <dbReference type="ARBA" id="ARBA00022692"/>
    </source>
</evidence>
<evidence type="ECO:0000256" key="4">
    <source>
        <dbReference type="ARBA" id="ARBA00022989"/>
    </source>
</evidence>
<dbReference type="Proteomes" id="UP001214094">
    <property type="component" value="Chromosome"/>
</dbReference>
<keyword evidence="3 6" id="KW-0812">Transmembrane</keyword>
<dbReference type="EMBL" id="CP121308">
    <property type="protein sequence ID" value="WFP92271.1"/>
    <property type="molecule type" value="Genomic_DNA"/>
</dbReference>
<evidence type="ECO:0000313" key="9">
    <source>
        <dbReference type="Proteomes" id="UP001214094"/>
    </source>
</evidence>
<dbReference type="InterPro" id="IPR016174">
    <property type="entry name" value="Di-haem_cyt_TM"/>
</dbReference>
<protein>
    <submittedName>
        <fullName evidence="8">Cytochrome b/b6 domain-containing protein</fullName>
    </submittedName>
</protein>
<dbReference type="InterPro" id="IPR011577">
    <property type="entry name" value="Cyt_b561_bac/Ni-Hgenase"/>
</dbReference>
<dbReference type="GeneID" id="29517214"/>
<dbReference type="Pfam" id="PF01292">
    <property type="entry name" value="Ni_hydr_CYTB"/>
    <property type="match status" value="1"/>
</dbReference>
<sequence length="287" mass="31884">MVIAGHDSESTASNAQQSLAISRHRLTTRLTHWGWAGALFFLFLSGLQIFNAHPALYVGQQSGFAFDNSILSIGPVRERSGEVRGLTTVLGLSVDTTGVLGVSGPEQERAYRAFPAWLTLPSYQDLATGRVVHFFFAWMFAVVYSIWLVASTINGHLRRDILPALADIRALPATFIAHLRLRFEHDGRYNSLQKLSYGIVLLVFFPLMIATGLTMSPGMDAGWPWLVQLFGGRQTARTIHFVVMLLLVGFFTVHIAMVFAAGPINEMRSMITGRYRIRRSVDRGGRT</sequence>
<feature type="transmembrane region" description="Helical" evidence="6">
    <location>
        <begin position="33"/>
        <end position="50"/>
    </location>
</feature>
<dbReference type="RefSeq" id="WP_051659311.1">
    <property type="nucleotide sequence ID" value="NZ_CP015880.1"/>
</dbReference>
<evidence type="ECO:0000256" key="5">
    <source>
        <dbReference type="ARBA" id="ARBA00023136"/>
    </source>
</evidence>
<organism evidence="8 9">
    <name type="scientific">Ensifer adhaerens</name>
    <name type="common">Sinorhizobium morelense</name>
    <dbReference type="NCBI Taxonomy" id="106592"/>
    <lineage>
        <taxon>Bacteria</taxon>
        <taxon>Pseudomonadati</taxon>
        <taxon>Pseudomonadota</taxon>
        <taxon>Alphaproteobacteria</taxon>
        <taxon>Hyphomicrobiales</taxon>
        <taxon>Rhizobiaceae</taxon>
        <taxon>Sinorhizobium/Ensifer group</taxon>
        <taxon>Ensifer</taxon>
    </lineage>
</organism>
<keyword evidence="5 6" id="KW-0472">Membrane</keyword>
<keyword evidence="4 6" id="KW-1133">Transmembrane helix</keyword>
<dbReference type="Gene3D" id="1.20.950.20">
    <property type="entry name" value="Transmembrane di-heme cytochromes, Chain C"/>
    <property type="match status" value="1"/>
</dbReference>
<proteinExistence type="predicted"/>